<protein>
    <submittedName>
        <fullName evidence="2">TRAP transporter solute receptor, TAXI family</fullName>
    </submittedName>
</protein>
<feature type="chain" id="PRO_5011781052" evidence="1">
    <location>
        <begin position="28"/>
        <end position="325"/>
    </location>
</feature>
<dbReference type="Proteomes" id="UP000199412">
    <property type="component" value="Unassembled WGS sequence"/>
</dbReference>
<dbReference type="NCBIfam" id="TIGR02122">
    <property type="entry name" value="TRAP_TAXI"/>
    <property type="match status" value="1"/>
</dbReference>
<dbReference type="RefSeq" id="WP_245699122.1">
    <property type="nucleotide sequence ID" value="NZ_FNAP01000004.1"/>
</dbReference>
<keyword evidence="3" id="KW-1185">Reference proteome</keyword>
<organism evidence="2 3">
    <name type="scientific">Rhodospira trueperi</name>
    <dbReference type="NCBI Taxonomy" id="69960"/>
    <lineage>
        <taxon>Bacteria</taxon>
        <taxon>Pseudomonadati</taxon>
        <taxon>Pseudomonadota</taxon>
        <taxon>Alphaproteobacteria</taxon>
        <taxon>Rhodospirillales</taxon>
        <taxon>Rhodospirillaceae</taxon>
        <taxon>Rhodospira</taxon>
    </lineage>
</organism>
<feature type="signal peptide" evidence="1">
    <location>
        <begin position="1"/>
        <end position="27"/>
    </location>
</feature>
<name>A0A1G7AQJ5_9PROT</name>
<dbReference type="PANTHER" id="PTHR42941">
    <property type="entry name" value="SLL1037 PROTEIN"/>
    <property type="match status" value="1"/>
</dbReference>
<evidence type="ECO:0000256" key="1">
    <source>
        <dbReference type="SAM" id="SignalP"/>
    </source>
</evidence>
<dbReference type="SUPFAM" id="SSF53850">
    <property type="entry name" value="Periplasmic binding protein-like II"/>
    <property type="match status" value="1"/>
</dbReference>
<keyword evidence="1" id="KW-0732">Signal</keyword>
<dbReference type="PANTHER" id="PTHR42941:SF1">
    <property type="entry name" value="SLL1037 PROTEIN"/>
    <property type="match status" value="1"/>
</dbReference>
<keyword evidence="2" id="KW-0675">Receptor</keyword>
<dbReference type="Gene3D" id="3.40.190.10">
    <property type="entry name" value="Periplasmic binding protein-like II"/>
    <property type="match status" value="2"/>
</dbReference>
<proteinExistence type="predicted"/>
<reference evidence="2 3" key="1">
    <citation type="submission" date="2016-10" db="EMBL/GenBank/DDBJ databases">
        <authorList>
            <person name="de Groot N.N."/>
        </authorList>
    </citation>
    <scope>NUCLEOTIDE SEQUENCE [LARGE SCALE GENOMIC DNA]</scope>
    <source>
        <strain evidence="2 3">ATCC 700224</strain>
    </source>
</reference>
<dbReference type="STRING" id="69960.SAMN05421720_10450"/>
<accession>A0A1G7AQJ5</accession>
<dbReference type="Pfam" id="PF16868">
    <property type="entry name" value="NMT1_3"/>
    <property type="match status" value="1"/>
</dbReference>
<evidence type="ECO:0000313" key="2">
    <source>
        <dbReference type="EMBL" id="SDE17158.1"/>
    </source>
</evidence>
<gene>
    <name evidence="2" type="ORF">SAMN05421720_10450</name>
</gene>
<dbReference type="EMBL" id="FNAP01000004">
    <property type="protein sequence ID" value="SDE17158.1"/>
    <property type="molecule type" value="Genomic_DNA"/>
</dbReference>
<dbReference type="AlphaFoldDB" id="A0A1G7AQJ5"/>
<dbReference type="InterPro" id="IPR011852">
    <property type="entry name" value="TRAP_TAXI"/>
</dbReference>
<sequence length="325" mass="34808">MNFMKTLAVGAALTAGLALSSVSAAQAQERLTLKSAKSTSSYYVMMVQLAEMTREASDGQISPTVEESQGSVQNVKESFVRPGNFLFTTPPSLLAAARAGEAPFEGTTNDDARTLFVMPFVTIHFVVGADSGIDSVSDLAGKNFIAGGTGTFCQKRTSRILDLLGLSDDVNIVEVELSAAGDAMRDGKVDGFATCSAHPTPQLVELATTADVRVLSFSDEERQKILDLDPLSGPLTIAAGTYDGQDEPIQTVGVPVGAYGTVRMSDDVAYFVTKTFWEWKDTLAEENPWWNGVTRDMIVQLGAELHPGALRYYEEAGIDIPDAMK</sequence>
<evidence type="ECO:0000313" key="3">
    <source>
        <dbReference type="Proteomes" id="UP000199412"/>
    </source>
</evidence>